<evidence type="ECO:0000313" key="7">
    <source>
        <dbReference type="EMBL" id="VEU22388.1"/>
    </source>
</evidence>
<dbReference type="Proteomes" id="UP000290900">
    <property type="component" value="Unassembled WGS sequence"/>
</dbReference>
<dbReference type="GO" id="GO:0019464">
    <property type="term" value="P:glycine decarboxylation via glycine cleavage system"/>
    <property type="evidence" value="ECO:0007669"/>
    <property type="project" value="UniProtKB-UniRule"/>
</dbReference>
<dbReference type="InterPro" id="IPR003016">
    <property type="entry name" value="2-oxoA_DH_lipoyl-BS"/>
</dbReference>
<sequence length="187" mass="20391">MSLTRVSGQLFRHAAKPMTRALMPTFQATLFSARFNSTSANKLNPESIVSTYSAGPVTLKFTPEHEWISIHPDGTTFVGITTYAADALGDATYIELPSDLLNEQVTKGDTIGSVESVKSASDIYSPVDGEVSEVNGALEEKPALLNEDPMGEGWIAKIKVEEGFKGDELLSEEEYVKLLEEAEEEEE</sequence>
<keyword evidence="2 4" id="KW-0450">Lipoyl</keyword>
<evidence type="ECO:0000256" key="5">
    <source>
        <dbReference type="RuleBase" id="RU364055"/>
    </source>
</evidence>
<evidence type="ECO:0000256" key="2">
    <source>
        <dbReference type="ARBA" id="ARBA00022823"/>
    </source>
</evidence>
<dbReference type="EMBL" id="CAACVR010000023">
    <property type="protein sequence ID" value="VEU22388.1"/>
    <property type="molecule type" value="Genomic_DNA"/>
</dbReference>
<evidence type="ECO:0000256" key="1">
    <source>
        <dbReference type="ARBA" id="ARBA00009249"/>
    </source>
</evidence>
<name>A0A448YNF8_BRENA</name>
<dbReference type="GO" id="GO:0005960">
    <property type="term" value="C:glycine cleavage complex"/>
    <property type="evidence" value="ECO:0007669"/>
    <property type="project" value="UniProtKB-UniRule"/>
</dbReference>
<dbReference type="FunCoup" id="A0A448YNF8">
    <property type="interactions" value="916"/>
</dbReference>
<feature type="modified residue" description="N6-lipoyllysine" evidence="4">
    <location>
        <position position="118"/>
    </location>
</feature>
<dbReference type="STRING" id="13370.A0A448YNF8"/>
<comment type="similarity">
    <text evidence="1 5">Belongs to the GcvH family.</text>
</comment>
<dbReference type="InterPro" id="IPR033753">
    <property type="entry name" value="GCV_H/Fam206"/>
</dbReference>
<dbReference type="InterPro" id="IPR011053">
    <property type="entry name" value="Single_hybrid_motif"/>
</dbReference>
<comment type="cofactor">
    <cofactor evidence="5">
        <name>(R)-lipoate</name>
        <dbReference type="ChEBI" id="CHEBI:83088"/>
    </cofactor>
    <text evidence="5">Binds 1 lipoyl cofactor covalently.</text>
</comment>
<dbReference type="PROSITE" id="PS00189">
    <property type="entry name" value="LIPOYL"/>
    <property type="match status" value="1"/>
</dbReference>
<comment type="function">
    <text evidence="5">The H protein shuttles the methylamine group of glycine from the P protein to the T protein.</text>
</comment>
<evidence type="ECO:0000313" key="8">
    <source>
        <dbReference type="Proteomes" id="UP000290900"/>
    </source>
</evidence>
<evidence type="ECO:0000256" key="3">
    <source>
        <dbReference type="ARBA" id="ARBA00022946"/>
    </source>
</evidence>
<feature type="domain" description="Lipoyl-binding" evidence="6">
    <location>
        <begin position="75"/>
        <end position="159"/>
    </location>
</feature>
<evidence type="ECO:0000259" key="6">
    <source>
        <dbReference type="PROSITE" id="PS50968"/>
    </source>
</evidence>
<keyword evidence="5" id="KW-0496">Mitochondrion</keyword>
<dbReference type="Gene3D" id="2.40.50.100">
    <property type="match status" value="1"/>
</dbReference>
<dbReference type="PANTHER" id="PTHR11715">
    <property type="entry name" value="GLYCINE CLEAVAGE SYSTEM H PROTEIN"/>
    <property type="match status" value="1"/>
</dbReference>
<comment type="subcellular location">
    <subcellularLocation>
        <location evidence="5">Mitochondrion</location>
    </subcellularLocation>
</comment>
<dbReference type="OrthoDB" id="10264154at2759"/>
<comment type="subunit">
    <text evidence="5">The glycine cleavage system is composed of four proteins: P, T, L and H.</text>
</comment>
<dbReference type="PANTHER" id="PTHR11715:SF3">
    <property type="entry name" value="GLYCINE CLEAVAGE SYSTEM H PROTEIN-RELATED"/>
    <property type="match status" value="1"/>
</dbReference>
<dbReference type="InterPro" id="IPR002930">
    <property type="entry name" value="GCV_H"/>
</dbReference>
<dbReference type="NCBIfam" id="NF002270">
    <property type="entry name" value="PRK01202.1"/>
    <property type="match status" value="1"/>
</dbReference>
<reference evidence="7 8" key="1">
    <citation type="submission" date="2018-12" db="EMBL/GenBank/DDBJ databases">
        <authorList>
            <person name="Tiukova I."/>
            <person name="Dainat J."/>
        </authorList>
    </citation>
    <scope>NUCLEOTIDE SEQUENCE [LARGE SCALE GENOMIC DNA]</scope>
</reference>
<keyword evidence="3 5" id="KW-0809">Transit peptide</keyword>
<keyword evidence="8" id="KW-1185">Reference proteome</keyword>
<dbReference type="SUPFAM" id="SSF51230">
    <property type="entry name" value="Single hybrid motif"/>
    <property type="match status" value="1"/>
</dbReference>
<dbReference type="InParanoid" id="A0A448YNF8"/>
<dbReference type="PROSITE" id="PS50968">
    <property type="entry name" value="BIOTINYL_LIPOYL"/>
    <property type="match status" value="1"/>
</dbReference>
<evidence type="ECO:0000256" key="4">
    <source>
        <dbReference type="PIRSR" id="PIRSR617453-50"/>
    </source>
</evidence>
<dbReference type="NCBIfam" id="TIGR00527">
    <property type="entry name" value="gcvH"/>
    <property type="match status" value="1"/>
</dbReference>
<proteinExistence type="inferred from homology"/>
<dbReference type="Pfam" id="PF01597">
    <property type="entry name" value="GCV_H"/>
    <property type="match status" value="1"/>
</dbReference>
<accession>A0A448YNF8</accession>
<dbReference type="CDD" id="cd06848">
    <property type="entry name" value="GCS_H"/>
    <property type="match status" value="1"/>
</dbReference>
<dbReference type="GO" id="GO:0009249">
    <property type="term" value="P:protein lipoylation"/>
    <property type="evidence" value="ECO:0007669"/>
    <property type="project" value="TreeGrafter"/>
</dbReference>
<organism evidence="7 8">
    <name type="scientific">Brettanomyces naardenensis</name>
    <name type="common">Yeast</name>
    <dbReference type="NCBI Taxonomy" id="13370"/>
    <lineage>
        <taxon>Eukaryota</taxon>
        <taxon>Fungi</taxon>
        <taxon>Dikarya</taxon>
        <taxon>Ascomycota</taxon>
        <taxon>Saccharomycotina</taxon>
        <taxon>Pichiomycetes</taxon>
        <taxon>Pichiales</taxon>
        <taxon>Pichiaceae</taxon>
        <taxon>Brettanomyces</taxon>
    </lineage>
</organism>
<dbReference type="AlphaFoldDB" id="A0A448YNF8"/>
<protein>
    <recommendedName>
        <fullName evidence="5">Glycine cleavage system H protein</fullName>
    </recommendedName>
</protein>
<dbReference type="InterPro" id="IPR000089">
    <property type="entry name" value="Biotin_lipoyl"/>
</dbReference>
<dbReference type="InterPro" id="IPR017453">
    <property type="entry name" value="GCV_H_sub"/>
</dbReference>
<gene>
    <name evidence="7" type="ORF">BRENAR_LOCUS3119</name>
</gene>
<dbReference type="HAMAP" id="MF_00272">
    <property type="entry name" value="GcvH"/>
    <property type="match status" value="1"/>
</dbReference>
<dbReference type="GO" id="GO:0005739">
    <property type="term" value="C:mitochondrion"/>
    <property type="evidence" value="ECO:0007669"/>
    <property type="project" value="UniProtKB-SubCell"/>
</dbReference>